<comment type="caution">
    <text evidence="6">The sequence shown here is derived from an EMBL/GenBank/DDBJ whole genome shotgun (WGS) entry which is preliminary data.</text>
</comment>
<dbReference type="STRING" id="1209926.A0A1G4AQ96"/>
<evidence type="ECO:0000256" key="3">
    <source>
        <dbReference type="ARBA" id="ARBA00022989"/>
    </source>
</evidence>
<evidence type="ECO:0000313" key="7">
    <source>
        <dbReference type="Proteomes" id="UP000176998"/>
    </source>
</evidence>
<evidence type="ECO:0000256" key="1">
    <source>
        <dbReference type="ARBA" id="ARBA00004141"/>
    </source>
</evidence>
<dbReference type="AlphaFoldDB" id="A0A1G4AQ96"/>
<dbReference type="GO" id="GO:0016020">
    <property type="term" value="C:membrane"/>
    <property type="evidence" value="ECO:0007669"/>
    <property type="project" value="UniProtKB-SubCell"/>
</dbReference>
<keyword evidence="4 5" id="KW-0472">Membrane</keyword>
<evidence type="ECO:0000313" key="6">
    <source>
        <dbReference type="EMBL" id="OHE91348.1"/>
    </source>
</evidence>
<evidence type="ECO:0000256" key="4">
    <source>
        <dbReference type="ARBA" id="ARBA00023136"/>
    </source>
</evidence>
<evidence type="ECO:0000256" key="2">
    <source>
        <dbReference type="ARBA" id="ARBA00022692"/>
    </source>
</evidence>
<dbReference type="OrthoDB" id="3358017at2759"/>
<evidence type="ECO:0000256" key="5">
    <source>
        <dbReference type="SAM" id="Phobius"/>
    </source>
</evidence>
<dbReference type="InterPro" id="IPR007568">
    <property type="entry name" value="RTA1"/>
</dbReference>
<feature type="transmembrane region" description="Helical" evidence="5">
    <location>
        <begin position="41"/>
        <end position="63"/>
    </location>
</feature>
<dbReference type="EMBL" id="MJBS01000189">
    <property type="protein sequence ID" value="OHE91348.1"/>
    <property type="molecule type" value="Genomic_DNA"/>
</dbReference>
<keyword evidence="7" id="KW-1185">Reference proteome</keyword>
<dbReference type="Pfam" id="PF04479">
    <property type="entry name" value="RTA1"/>
    <property type="match status" value="1"/>
</dbReference>
<accession>A0A1G4AQ96</accession>
<proteinExistence type="predicted"/>
<dbReference type="PANTHER" id="PTHR31465:SF35">
    <property type="entry name" value="RTA1 DOMAIN PROTEIN-RELATED"/>
    <property type="match status" value="1"/>
</dbReference>
<keyword evidence="2 5" id="KW-0812">Transmembrane</keyword>
<dbReference type="Proteomes" id="UP000176998">
    <property type="component" value="Unassembled WGS sequence"/>
</dbReference>
<keyword evidence="3 5" id="KW-1133">Transmembrane helix</keyword>
<gene>
    <name evidence="6" type="ORF">CORC01_13377</name>
</gene>
<comment type="subcellular location">
    <subcellularLocation>
        <location evidence="1">Membrane</location>
        <topology evidence="1">Multi-pass membrane protein</topology>
    </subcellularLocation>
</comment>
<name>A0A1G4AQ96_9PEZI</name>
<organism evidence="6 7">
    <name type="scientific">Colletotrichum orchidophilum</name>
    <dbReference type="NCBI Taxonomy" id="1209926"/>
    <lineage>
        <taxon>Eukaryota</taxon>
        <taxon>Fungi</taxon>
        <taxon>Dikarya</taxon>
        <taxon>Ascomycota</taxon>
        <taxon>Pezizomycotina</taxon>
        <taxon>Sordariomycetes</taxon>
        <taxon>Hypocreomycetidae</taxon>
        <taxon>Glomerellales</taxon>
        <taxon>Glomerellaceae</taxon>
        <taxon>Colletotrichum</taxon>
    </lineage>
</organism>
<protein>
    <submittedName>
        <fullName evidence="6">Uncharacterized protein</fullName>
    </submittedName>
</protein>
<reference evidence="6 7" key="1">
    <citation type="submission" date="2016-09" db="EMBL/GenBank/DDBJ databases">
        <authorList>
            <person name="Capua I."/>
            <person name="De Benedictis P."/>
            <person name="Joannis T."/>
            <person name="Lombin L.H."/>
            <person name="Cattoli G."/>
        </authorList>
    </citation>
    <scope>NUCLEOTIDE SEQUENCE [LARGE SCALE GENOMIC DNA]</scope>
    <source>
        <strain evidence="6 7">IMI 309357</strain>
    </source>
</reference>
<dbReference type="PANTHER" id="PTHR31465">
    <property type="entry name" value="PROTEIN RTA1-RELATED"/>
    <property type="match status" value="1"/>
</dbReference>
<dbReference type="GeneID" id="34566504"/>
<dbReference type="RefSeq" id="XP_022468521.1">
    <property type="nucleotide sequence ID" value="XM_022624994.1"/>
</dbReference>
<sequence length="65" mass="7353">MSKPPTWCFIPFFIDCPVKIIGFAARAINAIETPDWTRGTYIIQALLLLLGPPFYVASIYMVFGR</sequence>